<evidence type="ECO:0000259" key="1">
    <source>
        <dbReference type="Pfam" id="PF14206"/>
    </source>
</evidence>
<reference evidence="2 3" key="1">
    <citation type="submission" date="2020-05" db="EMBL/GenBank/DDBJ databases">
        <title>Draft genome sequence of Mycobacterium hippocampi DL, isolated from European seabass, Dicentrarchus labrax, reared in fish farms.</title>
        <authorList>
            <person name="Stathopoulou P."/>
            <person name="Asimakis E."/>
            <person name="Tzokas K."/>
            <person name="Batargias C."/>
            <person name="Tsiamis G."/>
        </authorList>
    </citation>
    <scope>NUCLEOTIDE SEQUENCE [LARGE SCALE GENOMIC DNA]</scope>
    <source>
        <strain evidence="2 3">DL</strain>
    </source>
</reference>
<sequence>MYPCVCCGHLTIPEQPGSYFICPICFWEDDVSQLRWPTMSGGANDVSLIEGQANFREFGSCKLRMTAHVRPPTDVEMVEPGWRPLDPRRDRFEAWGVSPVVDWPDYDWTVLYWWRPTYWRLDA</sequence>
<comment type="caution">
    <text evidence="2">The sequence shown here is derived from an EMBL/GenBank/DDBJ whole genome shotgun (WGS) entry which is preliminary data.</text>
</comment>
<accession>A0A850PVF3</accession>
<dbReference type="InterPro" id="IPR025983">
    <property type="entry name" value="Cys_rich_CPCC"/>
</dbReference>
<evidence type="ECO:0000313" key="2">
    <source>
        <dbReference type="EMBL" id="NVN52927.1"/>
    </source>
</evidence>
<dbReference type="Proteomes" id="UP000570517">
    <property type="component" value="Unassembled WGS sequence"/>
</dbReference>
<dbReference type="Pfam" id="PF14206">
    <property type="entry name" value="Cys_rich_CPCC"/>
    <property type="match status" value="1"/>
</dbReference>
<dbReference type="AlphaFoldDB" id="A0A850PVF3"/>
<protein>
    <recommendedName>
        <fullName evidence="1">Cysteine-rich CPCC domain-containing protein</fullName>
    </recommendedName>
</protein>
<keyword evidence="3" id="KW-1185">Reference proteome</keyword>
<name>A0A850PVF3_9MYCO</name>
<feature type="domain" description="Cysteine-rich CPCC" evidence="1">
    <location>
        <begin position="2"/>
        <end position="74"/>
    </location>
</feature>
<gene>
    <name evidence="2" type="ORF">HLY00_2218</name>
</gene>
<proteinExistence type="predicted"/>
<organism evidence="2 3">
    <name type="scientific">Mycolicibacterium hippocampi</name>
    <dbReference type="NCBI Taxonomy" id="659824"/>
    <lineage>
        <taxon>Bacteria</taxon>
        <taxon>Bacillati</taxon>
        <taxon>Actinomycetota</taxon>
        <taxon>Actinomycetes</taxon>
        <taxon>Mycobacteriales</taxon>
        <taxon>Mycobacteriaceae</taxon>
        <taxon>Mycolicibacterium</taxon>
    </lineage>
</organism>
<dbReference type="EMBL" id="JABFYL010000046">
    <property type="protein sequence ID" value="NVN52927.1"/>
    <property type="molecule type" value="Genomic_DNA"/>
</dbReference>
<evidence type="ECO:0000313" key="3">
    <source>
        <dbReference type="Proteomes" id="UP000570517"/>
    </source>
</evidence>